<dbReference type="EMBL" id="NHTK01005297">
    <property type="protein sequence ID" value="PPQ81257.1"/>
    <property type="molecule type" value="Genomic_DNA"/>
</dbReference>
<dbReference type="Proteomes" id="UP000284842">
    <property type="component" value="Unassembled WGS sequence"/>
</dbReference>
<dbReference type="InParanoid" id="A0A409WRZ0"/>
<keyword evidence="3" id="KW-1185">Reference proteome</keyword>
<comment type="caution">
    <text evidence="2">The sequence shown here is derived from an EMBL/GenBank/DDBJ whole genome shotgun (WGS) entry which is preliminary data.</text>
</comment>
<evidence type="ECO:0000313" key="2">
    <source>
        <dbReference type="EMBL" id="PPQ81257.1"/>
    </source>
</evidence>
<feature type="region of interest" description="Disordered" evidence="1">
    <location>
        <begin position="44"/>
        <end position="68"/>
    </location>
</feature>
<dbReference type="AlphaFoldDB" id="A0A409WRZ0"/>
<protein>
    <submittedName>
        <fullName evidence="2">Uncharacterized protein</fullName>
    </submittedName>
</protein>
<evidence type="ECO:0000313" key="3">
    <source>
        <dbReference type="Proteomes" id="UP000284842"/>
    </source>
</evidence>
<gene>
    <name evidence="2" type="ORF">CVT24_012240</name>
</gene>
<reference evidence="2 3" key="1">
    <citation type="journal article" date="2018" name="Evol. Lett.">
        <title>Horizontal gene cluster transfer increased hallucinogenic mushroom diversity.</title>
        <authorList>
            <person name="Reynolds H.T."/>
            <person name="Vijayakumar V."/>
            <person name="Gluck-Thaler E."/>
            <person name="Korotkin H.B."/>
            <person name="Matheny P.B."/>
            <person name="Slot J.C."/>
        </authorList>
    </citation>
    <scope>NUCLEOTIDE SEQUENCE [LARGE SCALE GENOMIC DNA]</scope>
    <source>
        <strain evidence="2 3">2629</strain>
    </source>
</reference>
<evidence type="ECO:0000256" key="1">
    <source>
        <dbReference type="SAM" id="MobiDB-lite"/>
    </source>
</evidence>
<accession>A0A409WRZ0</accession>
<name>A0A409WRZ0_9AGAR</name>
<proteinExistence type="predicted"/>
<feature type="compositionally biased region" description="Polar residues" evidence="1">
    <location>
        <begin position="55"/>
        <end position="65"/>
    </location>
</feature>
<organism evidence="2 3">
    <name type="scientific">Panaeolus cyanescens</name>
    <dbReference type="NCBI Taxonomy" id="181874"/>
    <lineage>
        <taxon>Eukaryota</taxon>
        <taxon>Fungi</taxon>
        <taxon>Dikarya</taxon>
        <taxon>Basidiomycota</taxon>
        <taxon>Agaricomycotina</taxon>
        <taxon>Agaricomycetes</taxon>
        <taxon>Agaricomycetidae</taxon>
        <taxon>Agaricales</taxon>
        <taxon>Agaricineae</taxon>
        <taxon>Galeropsidaceae</taxon>
        <taxon>Panaeolus</taxon>
    </lineage>
</organism>
<sequence length="878" mass="98597">MDSSSALALIADLRSHSSLTSAPPEVIDSLNNVLQYFQHHNSIESSQAAPGPPTDDSSSQPQASHGIQVRHNVRISRKTVLDTVYTYDNVDTCVEYPETGATNPVGYLFRQSSESWENPHSDIGQGIKVCPKINNNIKVKAHTSACYSDVQTQCRELQSHQTRSTTPDRYIFGKTAALISALRILGCRGPMYERTLDFGDDEDDVREFLADIQVKMQRGYIPKQPACKGRLCLHEYNGRFFVQCEHYSHKERRDHSHMALDGSVNLDYILAFFSNNIARLSEIESAAAQDGYAFDHRDSNGLLYQPMLERCECNVKVRYYIPCNDYRSDCPYILVTIQGTHSHPIPLPEKTPLAIKRKILGLLDSMQDDLPDLTARKFLRHPVVKAYLQATFPSATHPITLADLHVSLANRAHLGAYIAAARELYFPHGTGWKGLLHLKEQHDKRGIMYIRKILEFKASVFTTGLDENDDESDRDVANSDIRLVSCMTPEGSRRLLAAQYIQSDIAFKRVVGFYEFEIATVDRISNTAVTFCRVYVTSQSAPTHCRIFQEVDNIVEEDTGKRLQWRHLHAENLDQRDGMILSWTLDQHGGQAKGLGLYLRGLAQQFPEKHDLHEPSLTIASLDPYQHLRRLVRLCYVHALRNIQKCNVSDDVRTLMRSLLTIRHPTWDTTLQSIQEQGGKPGKAPPGMVLDWVQDKIRSKFALPAICWEKSFIPIDIWNAGDSTSNLIESVHADVNREGTGCTLVGGLCKGQSFDTMKLKALQTREDYGIRPSYQTGELIDNATKSIKRKFSSHHTQLIREDAKIESQNKKLTAVHDAWMKKSLAVSSLSRLGPSPALERAILACDKLSATFQAAVVDSKALIGSGTGKIGLLLPRMT</sequence>
<dbReference type="OrthoDB" id="3268409at2759"/>